<organism evidence="2 3">
    <name type="scientific">Sphagnum troendelagicum</name>
    <dbReference type="NCBI Taxonomy" id="128251"/>
    <lineage>
        <taxon>Eukaryota</taxon>
        <taxon>Viridiplantae</taxon>
        <taxon>Streptophyta</taxon>
        <taxon>Embryophyta</taxon>
        <taxon>Bryophyta</taxon>
        <taxon>Sphagnophytina</taxon>
        <taxon>Sphagnopsida</taxon>
        <taxon>Sphagnales</taxon>
        <taxon>Sphagnaceae</taxon>
        <taxon>Sphagnum</taxon>
    </lineage>
</organism>
<dbReference type="InterPro" id="IPR029062">
    <property type="entry name" value="Class_I_gatase-like"/>
</dbReference>
<evidence type="ECO:0000313" key="2">
    <source>
        <dbReference type="EMBL" id="CAK9233496.1"/>
    </source>
</evidence>
<name>A0ABP0UY50_9BRYO</name>
<keyword evidence="3" id="KW-1185">Reference proteome</keyword>
<dbReference type="Proteomes" id="UP001497512">
    <property type="component" value="Chromosome 8"/>
</dbReference>
<dbReference type="SUPFAM" id="SSF52317">
    <property type="entry name" value="Class I glutamine amidotransferase-like"/>
    <property type="match status" value="1"/>
</dbReference>
<dbReference type="PANTHER" id="PTHR43130:SF2">
    <property type="entry name" value="DJ-1_PFPI DOMAIN-CONTAINING PROTEIN"/>
    <property type="match status" value="1"/>
</dbReference>
<dbReference type="InterPro" id="IPR052158">
    <property type="entry name" value="INH-QAR"/>
</dbReference>
<dbReference type="Gene3D" id="3.40.50.880">
    <property type="match status" value="1"/>
</dbReference>
<dbReference type="CDD" id="cd03139">
    <property type="entry name" value="GATase1_PfpI_2"/>
    <property type="match status" value="1"/>
</dbReference>
<gene>
    <name evidence="2" type="ORF">CSSPTR1EN2_LOCUS21515</name>
</gene>
<evidence type="ECO:0000259" key="1">
    <source>
        <dbReference type="Pfam" id="PF01965"/>
    </source>
</evidence>
<feature type="domain" description="DJ-1/PfpI" evidence="1">
    <location>
        <begin position="15"/>
        <end position="174"/>
    </location>
</feature>
<dbReference type="PANTHER" id="PTHR43130">
    <property type="entry name" value="ARAC-FAMILY TRANSCRIPTIONAL REGULATOR"/>
    <property type="match status" value="1"/>
</dbReference>
<proteinExistence type="predicted"/>
<dbReference type="InterPro" id="IPR002818">
    <property type="entry name" value="DJ-1/PfpI"/>
</dbReference>
<accession>A0ABP0UY50</accession>
<dbReference type="Pfam" id="PF01965">
    <property type="entry name" value="DJ-1_PfpI"/>
    <property type="match status" value="1"/>
</dbReference>
<evidence type="ECO:0000313" key="3">
    <source>
        <dbReference type="Proteomes" id="UP001497512"/>
    </source>
</evidence>
<reference evidence="2" key="1">
    <citation type="submission" date="2024-02" db="EMBL/GenBank/DDBJ databases">
        <authorList>
            <consortium name="ELIXIR-Norway"/>
            <consortium name="Elixir Norway"/>
        </authorList>
    </citation>
    <scope>NUCLEOTIDE SEQUENCE</scope>
</reference>
<dbReference type="EMBL" id="OZ019900">
    <property type="protein sequence ID" value="CAK9233496.1"/>
    <property type="molecule type" value="Genomic_DNA"/>
</dbReference>
<protein>
    <recommendedName>
        <fullName evidence="1">DJ-1/PfpI domain-containing protein</fullName>
    </recommendedName>
</protein>
<sequence>MDHQQPQWGSGKILQVAMPIFKGVTTLDFVGPYEVLNCLPNVKVVFVSHSAGLYTDFGTLSIQATASFDQVPKPDIVVVPGGLGTLALMEDGTFLQWLRMVHETSLYTTSVCTGSLLLAAAGLLNGLEATTHWSMYDLLASLGAKPTKDRVVRQGKIITAAGVSSGIDMALQLAALITDETTAQVVQLFIEYDPQPPFNCGSPDKAGPELVAKAAAYVQKESQRFMDQSNE</sequence>